<evidence type="ECO:0000313" key="2">
    <source>
        <dbReference type="EMBL" id="ALA58102.1"/>
    </source>
</evidence>
<dbReference type="PANTHER" id="PTHR34003">
    <property type="entry name" value="BLL2395 PROTEIN"/>
    <property type="match status" value="1"/>
</dbReference>
<keyword evidence="3" id="KW-1185">Reference proteome</keyword>
<dbReference type="PANTHER" id="PTHR34003:SF2">
    <property type="entry name" value="SNOAL-LIKE DOMAIN-CONTAINING PROTEIN"/>
    <property type="match status" value="1"/>
</dbReference>
<organism evidence="2 3">
    <name type="scientific">Nitrospira moscoviensis</name>
    <dbReference type="NCBI Taxonomy" id="42253"/>
    <lineage>
        <taxon>Bacteria</taxon>
        <taxon>Pseudomonadati</taxon>
        <taxon>Nitrospirota</taxon>
        <taxon>Nitrospiria</taxon>
        <taxon>Nitrospirales</taxon>
        <taxon>Nitrospiraceae</taxon>
        <taxon>Nitrospira</taxon>
    </lineage>
</organism>
<dbReference type="SUPFAM" id="SSF54427">
    <property type="entry name" value="NTF2-like"/>
    <property type="match status" value="1"/>
</dbReference>
<dbReference type="AlphaFoldDB" id="A0A0K2GBW6"/>
<dbReference type="OrthoDB" id="9809735at2"/>
<protein>
    <submittedName>
        <fullName evidence="2">Putative SnoaL-like polyketide cyclase</fullName>
    </submittedName>
</protein>
<reference evidence="2 3" key="1">
    <citation type="journal article" date="2015" name="Proc. Natl. Acad. Sci. U.S.A.">
        <title>Expanded metabolic versatility of ubiquitous nitrite-oxidizing bacteria from the genus Nitrospira.</title>
        <authorList>
            <person name="Koch H."/>
            <person name="Lucker S."/>
            <person name="Albertsen M."/>
            <person name="Kitzinger K."/>
            <person name="Herbold C."/>
            <person name="Spieck E."/>
            <person name="Nielsen P.H."/>
            <person name="Wagner M."/>
            <person name="Daims H."/>
        </authorList>
    </citation>
    <scope>NUCLEOTIDE SEQUENCE [LARGE SCALE GENOMIC DNA]</scope>
    <source>
        <strain evidence="2 3">NSP M-1</strain>
    </source>
</reference>
<dbReference type="InterPro" id="IPR037401">
    <property type="entry name" value="SnoaL-like"/>
</dbReference>
<dbReference type="EMBL" id="CP011801">
    <property type="protein sequence ID" value="ALA58102.1"/>
    <property type="molecule type" value="Genomic_DNA"/>
</dbReference>
<feature type="domain" description="SnoaL-like" evidence="1">
    <location>
        <begin position="15"/>
        <end position="115"/>
    </location>
</feature>
<sequence>MTTATAANVHHRLTELFDYIRAGRILEAIDEFYAEDVVMQENSAPPTIGRQANLERERQFLSTVKEWRGFEVTAHGAGNDATFYETVMDWIAKDGTPVHIEQAVVTKWRDGRIVHERFYHNP</sequence>
<dbReference type="InterPro" id="IPR032710">
    <property type="entry name" value="NTF2-like_dom_sf"/>
</dbReference>
<dbReference type="Gene3D" id="3.10.450.50">
    <property type="match status" value="1"/>
</dbReference>
<name>A0A0K2GBW6_NITMO</name>
<evidence type="ECO:0000259" key="1">
    <source>
        <dbReference type="Pfam" id="PF12680"/>
    </source>
</evidence>
<dbReference type="KEGG" id="nmv:NITMOv2_1680"/>
<dbReference type="RefSeq" id="WP_053379305.1">
    <property type="nucleotide sequence ID" value="NZ_CP011801.1"/>
</dbReference>
<dbReference type="Proteomes" id="UP000069205">
    <property type="component" value="Chromosome"/>
</dbReference>
<dbReference type="PATRIC" id="fig|42253.5.peg.1650"/>
<gene>
    <name evidence="2" type="ORF">NITMOv2_1680</name>
</gene>
<proteinExistence type="predicted"/>
<evidence type="ECO:0000313" key="3">
    <source>
        <dbReference type="Proteomes" id="UP000069205"/>
    </source>
</evidence>
<accession>A0A0K2GBW6</accession>
<dbReference type="Pfam" id="PF12680">
    <property type="entry name" value="SnoaL_2"/>
    <property type="match status" value="1"/>
</dbReference>